<protein>
    <recommendedName>
        <fullName evidence="2">tRNA pseudouridine(55) synthase</fullName>
        <ecNumber evidence="2">5.4.99.25</ecNumber>
    </recommendedName>
</protein>
<evidence type="ECO:0000256" key="2">
    <source>
        <dbReference type="ARBA" id="ARBA00012787"/>
    </source>
</evidence>
<evidence type="ECO:0000256" key="4">
    <source>
        <dbReference type="ARBA" id="ARBA00023235"/>
    </source>
</evidence>
<gene>
    <name evidence="7" type="ORF">g.46832</name>
</gene>
<dbReference type="Gene3D" id="3.30.2350.10">
    <property type="entry name" value="Pseudouridine synthase"/>
    <property type="match status" value="1"/>
</dbReference>
<comment type="similarity">
    <text evidence="1">Belongs to the pseudouridine synthase TruB family.</text>
</comment>
<feature type="domain" description="Pseudouridine synthase II N-terminal" evidence="6">
    <location>
        <begin position="130"/>
        <end position="277"/>
    </location>
</feature>
<dbReference type="GO" id="GO:0005634">
    <property type="term" value="C:nucleus"/>
    <property type="evidence" value="ECO:0007669"/>
    <property type="project" value="TreeGrafter"/>
</dbReference>
<dbReference type="SUPFAM" id="SSF55120">
    <property type="entry name" value="Pseudouridine synthase"/>
    <property type="match status" value="1"/>
</dbReference>
<feature type="compositionally biased region" description="Polar residues" evidence="5">
    <location>
        <begin position="65"/>
        <end position="76"/>
    </location>
</feature>
<dbReference type="InterPro" id="IPR020103">
    <property type="entry name" value="PsdUridine_synth_cat_dom_sf"/>
</dbReference>
<evidence type="ECO:0000256" key="5">
    <source>
        <dbReference type="SAM" id="MobiDB-lite"/>
    </source>
</evidence>
<dbReference type="GO" id="GO:0003723">
    <property type="term" value="F:RNA binding"/>
    <property type="evidence" value="ECO:0007669"/>
    <property type="project" value="InterPro"/>
</dbReference>
<dbReference type="HAMAP" id="MF_01080">
    <property type="entry name" value="TruB_bact"/>
    <property type="match status" value="1"/>
</dbReference>
<evidence type="ECO:0000256" key="3">
    <source>
        <dbReference type="ARBA" id="ARBA00022694"/>
    </source>
</evidence>
<dbReference type="EC" id="5.4.99.25" evidence="2"/>
<dbReference type="NCBIfam" id="TIGR00431">
    <property type="entry name" value="TruB"/>
    <property type="match status" value="1"/>
</dbReference>
<organism evidence="7">
    <name type="scientific">Auxenochlorella protothecoides</name>
    <name type="common">Green microalga</name>
    <name type="synonym">Chlorella protothecoides</name>
    <dbReference type="NCBI Taxonomy" id="3075"/>
    <lineage>
        <taxon>Eukaryota</taxon>
        <taxon>Viridiplantae</taxon>
        <taxon>Chlorophyta</taxon>
        <taxon>core chlorophytes</taxon>
        <taxon>Trebouxiophyceae</taxon>
        <taxon>Chlorellales</taxon>
        <taxon>Chlorellaceae</taxon>
        <taxon>Auxenochlorella</taxon>
    </lineage>
</organism>
<name>A0A1D1ZX78_AUXPR</name>
<dbReference type="PANTHER" id="PTHR13767">
    <property type="entry name" value="TRNA-PSEUDOURIDINE SYNTHASE"/>
    <property type="match status" value="1"/>
</dbReference>
<dbReference type="InterPro" id="IPR002501">
    <property type="entry name" value="PsdUridine_synth_N"/>
</dbReference>
<keyword evidence="4" id="KW-0413">Isomerase</keyword>
<keyword evidence="3" id="KW-0819">tRNA processing</keyword>
<evidence type="ECO:0000256" key="1">
    <source>
        <dbReference type="ARBA" id="ARBA00008999"/>
    </source>
</evidence>
<feature type="region of interest" description="Disordered" evidence="5">
    <location>
        <begin position="65"/>
        <end position="84"/>
    </location>
</feature>
<dbReference type="CDD" id="cd02573">
    <property type="entry name" value="PseudoU_synth_EcTruB"/>
    <property type="match status" value="1"/>
</dbReference>
<reference evidence="7" key="1">
    <citation type="submission" date="2015-08" db="EMBL/GenBank/DDBJ databases">
        <authorList>
            <person name="Babu N.S."/>
            <person name="Beckwith C.J."/>
            <person name="Beseler K.G."/>
            <person name="Brison A."/>
            <person name="Carone J.V."/>
            <person name="Caskin T.P."/>
            <person name="Diamond M."/>
            <person name="Durham M.E."/>
            <person name="Foxe J.M."/>
            <person name="Go M."/>
            <person name="Henderson B.A."/>
            <person name="Jones I.B."/>
            <person name="McGettigan J.A."/>
            <person name="Micheletti S.J."/>
            <person name="Nasrallah M.E."/>
            <person name="Ortiz D."/>
            <person name="Piller C.R."/>
            <person name="Privatt S.R."/>
            <person name="Schneider S.L."/>
            <person name="Sharp S."/>
            <person name="Smith T.C."/>
            <person name="Stanton J.D."/>
            <person name="Ullery H.E."/>
            <person name="Wilson R.J."/>
            <person name="Serrano M.G."/>
            <person name="Buck G."/>
            <person name="Lee V."/>
            <person name="Wang Y."/>
            <person name="Carvalho R."/>
            <person name="Voegtly L."/>
            <person name="Shi R."/>
            <person name="Duckworth R."/>
            <person name="Johnson A."/>
            <person name="Loviza R."/>
            <person name="Walstead R."/>
            <person name="Shah Z."/>
            <person name="Kiflezghi M."/>
            <person name="Wade K."/>
            <person name="Ball S.L."/>
            <person name="Bradley K.W."/>
            <person name="Asai D.J."/>
            <person name="Bowman C.A."/>
            <person name="Russell D.A."/>
            <person name="Pope W.H."/>
            <person name="Jacobs-Sera D."/>
            <person name="Hendrix R.W."/>
            <person name="Hatfull G.F."/>
        </authorList>
    </citation>
    <scope>NUCLEOTIDE SEQUENCE</scope>
</reference>
<dbReference type="GO" id="GO:1990481">
    <property type="term" value="P:mRNA pseudouridine synthesis"/>
    <property type="evidence" value="ECO:0007669"/>
    <property type="project" value="TreeGrafter"/>
</dbReference>
<evidence type="ECO:0000259" key="6">
    <source>
        <dbReference type="Pfam" id="PF01509"/>
    </source>
</evidence>
<evidence type="ECO:0000313" key="7">
    <source>
        <dbReference type="EMBL" id="JAT71542.1"/>
    </source>
</evidence>
<proteinExistence type="inferred from homology"/>
<dbReference type="GO" id="GO:0006400">
    <property type="term" value="P:tRNA modification"/>
    <property type="evidence" value="ECO:0007669"/>
    <property type="project" value="TreeGrafter"/>
</dbReference>
<dbReference type="AlphaFoldDB" id="A0A1D1ZX78"/>
<accession>A0A1D1ZX78</accession>
<sequence>MLARPSLRLHHAVHAGSLRGSLGLTSLAAPGPCFHHHGISLEASASQPIPMARSKLRLHAMSSSLAQNSVPASQPRQLPPHTSIPPPSLPPGIAAWESAVVLIDKPQGWTSFDVCAKLRFALSRTLDKKARTIKVGHAGTLDPMATGLLVVCVGRATKLVESLMAASKRYSGTMRLGEGTPSLDAETPVHETKPWQHVTEASLEAAAEAFLGEQEQIPPMYSAISVDGQRLYDSARKGLEVERKSRRITVHSLRLQRSAEDPQGVDFVVSCSKGTYVRSLAADLAAHMGTVAHLTALRRLSSGEHDVAAAWQLPDLISQLGDFKKEDAAQA</sequence>
<dbReference type="PANTHER" id="PTHR13767:SF2">
    <property type="entry name" value="PSEUDOURIDYLATE SYNTHASE TRUB1"/>
    <property type="match status" value="1"/>
</dbReference>
<dbReference type="EMBL" id="GDKF01007080">
    <property type="protein sequence ID" value="JAT71542.1"/>
    <property type="molecule type" value="Transcribed_RNA"/>
</dbReference>
<dbReference type="GO" id="GO:0160148">
    <property type="term" value="F:tRNA pseudouridine(55) synthase activity"/>
    <property type="evidence" value="ECO:0007669"/>
    <property type="project" value="UniProtKB-EC"/>
</dbReference>
<dbReference type="Pfam" id="PF01509">
    <property type="entry name" value="TruB_N"/>
    <property type="match status" value="1"/>
</dbReference>
<dbReference type="InterPro" id="IPR014780">
    <property type="entry name" value="tRNA_psdUridine_synth_TruB"/>
</dbReference>